<evidence type="ECO:0000313" key="2">
    <source>
        <dbReference type="Proteomes" id="UP000036681"/>
    </source>
</evidence>
<accession>A0A9J2Q5L5</accession>
<proteinExistence type="predicted"/>
<evidence type="ECO:0000313" key="3">
    <source>
        <dbReference type="WBParaSite" id="ALUE_0001683401-mRNA-1"/>
    </source>
</evidence>
<reference evidence="3" key="1">
    <citation type="submission" date="2023-03" db="UniProtKB">
        <authorList>
            <consortium name="WormBaseParasite"/>
        </authorList>
    </citation>
    <scope>IDENTIFICATION</scope>
</reference>
<dbReference type="PROSITE" id="PS51840">
    <property type="entry name" value="C2_NT"/>
    <property type="match status" value="1"/>
</dbReference>
<sequence>MSVVWRRTQRSNMKAAKYRFTIASQELLIVSSEKWEGSFAVPCRGFIVWPTQTPDLLYVETTLYVDTTAREHDDDEWTLVVEEYTAKGKRWATAAVNSITPGTSSEVKLKMRTLWTEATHCSIQVLITSMLIGETDTNDAEVKSETSNVTGGRGASFERDIAELDEHNTDTQHIGMLRRSLFFNQIF</sequence>
<organism evidence="2 3">
    <name type="scientific">Ascaris lumbricoides</name>
    <name type="common">Giant roundworm</name>
    <dbReference type="NCBI Taxonomy" id="6252"/>
    <lineage>
        <taxon>Eukaryota</taxon>
        <taxon>Metazoa</taxon>
        <taxon>Ecdysozoa</taxon>
        <taxon>Nematoda</taxon>
        <taxon>Chromadorea</taxon>
        <taxon>Rhabditida</taxon>
        <taxon>Spirurina</taxon>
        <taxon>Ascaridomorpha</taxon>
        <taxon>Ascaridoidea</taxon>
        <taxon>Ascarididae</taxon>
        <taxon>Ascaris</taxon>
    </lineage>
</organism>
<dbReference type="WBParaSite" id="ALUE_0001683401-mRNA-1">
    <property type="protein sequence ID" value="ALUE_0001683401-mRNA-1"/>
    <property type="gene ID" value="ALUE_0001683401"/>
</dbReference>
<dbReference type="AlphaFoldDB" id="A0A9J2Q5L5"/>
<feature type="domain" description="C2 NT-type" evidence="1">
    <location>
        <begin position="1"/>
        <end position="131"/>
    </location>
</feature>
<dbReference type="Proteomes" id="UP000036681">
    <property type="component" value="Unplaced"/>
</dbReference>
<name>A0A9J2Q5L5_ASCLU</name>
<dbReference type="InterPro" id="IPR019448">
    <property type="entry name" value="NT-C2"/>
</dbReference>
<protein>
    <submittedName>
        <fullName evidence="3">C2 NT-type domain-containing protein</fullName>
    </submittedName>
</protein>
<keyword evidence="2" id="KW-1185">Reference proteome</keyword>
<evidence type="ECO:0000259" key="1">
    <source>
        <dbReference type="PROSITE" id="PS51840"/>
    </source>
</evidence>